<dbReference type="OrthoDB" id="2596711at2759"/>
<feature type="region of interest" description="Disordered" evidence="1">
    <location>
        <begin position="1"/>
        <end position="210"/>
    </location>
</feature>
<reference evidence="2 3" key="1">
    <citation type="submission" date="2016-06" db="EMBL/GenBank/DDBJ databases">
        <title>Evolution of pathogenesis and genome organization in the Tremellales.</title>
        <authorList>
            <person name="Cuomo C."/>
            <person name="Litvintseva A."/>
            <person name="Heitman J."/>
            <person name="Chen Y."/>
            <person name="Sun S."/>
            <person name="Springer D."/>
            <person name="Dromer F."/>
            <person name="Young S."/>
            <person name="Zeng Q."/>
            <person name="Chapman S."/>
            <person name="Gujja S."/>
            <person name="Saif S."/>
            <person name="Birren B."/>
        </authorList>
    </citation>
    <scope>NUCLEOTIDE SEQUENCE [LARGE SCALE GENOMIC DNA]</scope>
    <source>
        <strain evidence="2 3">CBS 6039</strain>
    </source>
</reference>
<evidence type="ECO:0000313" key="3">
    <source>
        <dbReference type="Proteomes" id="UP000094065"/>
    </source>
</evidence>
<gene>
    <name evidence="2" type="ORF">L202_03738</name>
</gene>
<feature type="compositionally biased region" description="Low complexity" evidence="1">
    <location>
        <begin position="441"/>
        <end position="464"/>
    </location>
</feature>
<dbReference type="RefSeq" id="XP_018994691.1">
    <property type="nucleotide sequence ID" value="XM_019137665.1"/>
</dbReference>
<feature type="compositionally biased region" description="Basic and acidic residues" evidence="1">
    <location>
        <begin position="266"/>
        <end position="277"/>
    </location>
</feature>
<feature type="compositionally biased region" description="Basic residues" evidence="1">
    <location>
        <begin position="17"/>
        <end position="42"/>
    </location>
</feature>
<organism evidence="2 3">
    <name type="scientific">Cryptococcus amylolentus CBS 6039</name>
    <dbReference type="NCBI Taxonomy" id="1295533"/>
    <lineage>
        <taxon>Eukaryota</taxon>
        <taxon>Fungi</taxon>
        <taxon>Dikarya</taxon>
        <taxon>Basidiomycota</taxon>
        <taxon>Agaricomycotina</taxon>
        <taxon>Tremellomycetes</taxon>
        <taxon>Tremellales</taxon>
        <taxon>Cryptococcaceae</taxon>
        <taxon>Cryptococcus</taxon>
    </lineage>
</organism>
<feature type="compositionally biased region" description="Polar residues" evidence="1">
    <location>
        <begin position="1"/>
        <end position="14"/>
    </location>
</feature>
<feature type="region of interest" description="Disordered" evidence="1">
    <location>
        <begin position="248"/>
        <end position="523"/>
    </location>
</feature>
<dbReference type="AlphaFoldDB" id="A0A1E3HU16"/>
<feature type="compositionally biased region" description="Polar residues" evidence="1">
    <location>
        <begin position="336"/>
        <end position="355"/>
    </location>
</feature>
<feature type="compositionally biased region" description="Polar residues" evidence="1">
    <location>
        <begin position="363"/>
        <end position="372"/>
    </location>
</feature>
<keyword evidence="3" id="KW-1185">Reference proteome</keyword>
<accession>A0A1E3HU16</accession>
<feature type="compositionally biased region" description="Polar residues" evidence="1">
    <location>
        <begin position="381"/>
        <end position="402"/>
    </location>
</feature>
<feature type="compositionally biased region" description="Basic residues" evidence="1">
    <location>
        <begin position="152"/>
        <end position="161"/>
    </location>
</feature>
<evidence type="ECO:0000256" key="1">
    <source>
        <dbReference type="SAM" id="MobiDB-lite"/>
    </source>
</evidence>
<proteinExistence type="predicted"/>
<sequence length="687" mass="74153">MSLSSQTTLISPTTKPAHPHLHRRGSAHHAHPRRRPSHGHARRGSEGDGGRRALAAGLAMHTLDTGKKKKPAEQRPQNQHTSRSDTNLPHLSRTNSMMSNTSHASQTSNTSTVSRPGAKPRRSREQVQILDEQGREIDPNEEEWESGEEAKRGKKPSKKKDRTNASALATSAAMRRTVSDSTANKQEQVGDEGGDHRPPLTQRTTGFAGAVQPLDPQIAAEMPSVEPPVIQNPIKRVASSKSLVGPISAMTSVENTPDSGIITEAPKSEQERLRKAQENSFLSSGLPRDHPEPKDESPSYPFPKMPSPEEPPKPPSPPRPESPLRKEDGQHRERQASSLSGSNGTRSRQVSNRNAPSLRHRYSNSSLRSIQSLRAPPHPLNSPTGYRTVRNSTAAYDSPSKNSTDEKRTRVPSMHQPPVPDPQVNFEVAQGKGWDQIPEEGALGSGTSAAGTSRSQSQQPAQPQSHRRSSVASTRSLRSIFAGTLAPPPAPASPQNSKRLTAHEAASAAAKRPTTNNPVLYHHSLGHPSSAAESCFLISRFLPEKKLQRPSWEVDPDLTEEERAQDPGAKLTNGEYRTAHETLVHTFRHLGSGVQTQKRSLSRNQSYGILPSSLTLSSVAAATGVASHIAQNGVAGASNGVASNGLGSVKGKDGSRFELSNGGSNRMSPFEMSVQRVLNQRPGRVAL</sequence>
<evidence type="ECO:0000313" key="2">
    <source>
        <dbReference type="EMBL" id="ODN79844.1"/>
    </source>
</evidence>
<feature type="compositionally biased region" description="Pro residues" evidence="1">
    <location>
        <begin position="300"/>
        <end position="321"/>
    </location>
</feature>
<dbReference type="Proteomes" id="UP000094065">
    <property type="component" value="Unassembled WGS sequence"/>
</dbReference>
<feature type="compositionally biased region" description="Basic and acidic residues" evidence="1">
    <location>
        <begin position="322"/>
        <end position="335"/>
    </location>
</feature>
<feature type="compositionally biased region" description="Basic and acidic residues" evidence="1">
    <location>
        <begin position="287"/>
        <end position="297"/>
    </location>
</feature>
<name>A0A1E3HU16_9TREE</name>
<feature type="compositionally biased region" description="Polar residues" evidence="1">
    <location>
        <begin position="75"/>
        <end position="114"/>
    </location>
</feature>
<comment type="caution">
    <text evidence="2">The sequence shown here is derived from an EMBL/GenBank/DDBJ whole genome shotgun (WGS) entry which is preliminary data.</text>
</comment>
<dbReference type="GeneID" id="30155047"/>
<feature type="compositionally biased region" description="Polar residues" evidence="1">
    <location>
        <begin position="249"/>
        <end position="258"/>
    </location>
</feature>
<protein>
    <submittedName>
        <fullName evidence="2">Uncharacterized protein</fullName>
    </submittedName>
</protein>
<dbReference type="EMBL" id="AWGJ01000005">
    <property type="protein sequence ID" value="ODN79844.1"/>
    <property type="molecule type" value="Genomic_DNA"/>
</dbReference>